<organism evidence="1">
    <name type="scientific">Fusarium oxysporum (strain Fo5176)</name>
    <name type="common">Fusarium vascular wilt</name>
    <dbReference type="NCBI Taxonomy" id="660025"/>
    <lineage>
        <taxon>Eukaryota</taxon>
        <taxon>Fungi</taxon>
        <taxon>Dikarya</taxon>
        <taxon>Ascomycota</taxon>
        <taxon>Pezizomycotina</taxon>
        <taxon>Sordariomycetes</taxon>
        <taxon>Hypocreomycetidae</taxon>
        <taxon>Hypocreales</taxon>
        <taxon>Nectriaceae</taxon>
        <taxon>Fusarium</taxon>
        <taxon>Fusarium oxysporum species complex</taxon>
    </lineage>
</organism>
<proteinExistence type="predicted"/>
<sequence>MASEQEAEQIIRSLNSDINAKRLLYEVLRFTNSRVFAKAIAAEKAPSVVFRVLASDRIVIELNDDGLTKADLEAICGPASEEQPKGFDFKAIVVACKKVHIQSGNFSFEFQHNIFDLTDSLMRHVWVSLAKTTPVNLTRITLYLHDQGDKKDVENLRNIVHSLFEGLHEAIPLFLKDLELVSIKFSDSSDTIYRSKNLRKEKVDEHRVRISVTSIECGEASTCSQLYHITEEPVERGTTEVILAFPLTDDFKPLVDDLITGQCFNFVPLHPSKYSWIGQNPVLRSRNLKHWRLISHVAWPGADFEDENNEPLLEDPMHDTFLSHDYPLAAALSLKDYGLAALTRSQFLDLLEIDLENPNSKMRTNTSKSWHSAVARLLSRILTDDECSRLKSLPLIQLTDGSWTSVASGPVYFPDAENSCLPEALNIRVASYLASQEPERKSLYRQLGVSQTKVIEVRQMILDSFECSGTLSLKDVQSYLHYLYLTHQSFTLENERPYRQVRVFTTDMNLQCPQSTVIHLMGTDDPYSLESFLDPALLVANLHASFLHSEISNNGPKQPSLFHPSWKSWLCNCVGIRERLSLTGPKSDVKSDAQSDAANDDYPTVGASETLSNALDYVSKHHKDKFLGILEHLWVFEGPAILKCPALVSKIKGLPALTLCSVDSSRELQITWFPSNHLKGYVRNFMEYPDEFPFLKLDEEKDINLALASKWAFLTKNLGVKWKYDLSFLLEILKSIRRHSGTSLSSSQIEKVLALYATIGEKFPLSTIEDKEQALDFFNDSAIFYINDEKQVWTRSSSCLWAAPRYMVSADSIGSFYEKMSRDEQQLKDITNLFHNELNIQDATAEDLIQELSMLRDEGWEDVVLVAGIYRYLDRMAISSDMNSLKRCYPDLKDFFLDKLGVKGSAYDYLLSTTSKEPHDVKMAVLSFMEEVGDFVPRFPAKPVRTAKILPVRCLDGTVSLCSVETEFAITDREQLRKELGNKITVLDFDLKEVRRLWPFFKWLDIEDRYLSRCVKERVIISPNYSSLLHGSKTSDLRRKSYHIARVASTFDTYGTYSDAATLFHRLKTLRVVEVSKMSSALEMVQDEQIIRSTPKLTVAHISNNTTDFTIYVPNDKKAQQRCLFSALPRVLEKWLRQDNYSRHTSEVLSSLTSIIASDISVLDEILEDQGIIELPFERHDIDDTRIPSWSTRKIVVKLPGQDVAKTHSKIHGKKSMPIAGPQLYELTSHKDILLFRNSEPRVRFLELPCDLMYETSKFVKNKREYREEVGKIMDSVLIFIKPRTKRVPARPHLVAISIILEQIRATQIHAKPPRVKQKKSTLKTGYFVFKSTNGLINSRCHLKVGSRLDLALASDKSMFHDSAAYSAIRWFASSLWLCSSKIIESSVEYEASIRCMMGAMMNDR</sequence>
<dbReference type="OrthoDB" id="1262810at2759"/>
<dbReference type="STRING" id="660025.F9FHC9"/>
<comment type="caution">
    <text evidence="1">The sequence shown here is derived from an EMBL/GenBank/DDBJ whole genome shotgun (WGS) entry which is preliminary data.</text>
</comment>
<accession>F9FHC9</accession>
<reference evidence="1" key="1">
    <citation type="journal article" date="2012" name="Mol. Plant Microbe Interact.">
        <title>A highly conserved effector in Fusarium oxysporum is required for full virulence on Arabidopsis.</title>
        <authorList>
            <person name="Thatcher L.F."/>
            <person name="Gardiner D.M."/>
            <person name="Kazan K."/>
            <person name="Manners J."/>
        </authorList>
    </citation>
    <scope>NUCLEOTIDE SEQUENCE [LARGE SCALE GENOMIC DNA]</scope>
    <source>
        <strain evidence="1">Fo5176</strain>
    </source>
</reference>
<dbReference type="PANTHER" id="PTHR32387">
    <property type="entry name" value="WU:FJ29H11"/>
    <property type="match status" value="1"/>
</dbReference>
<gene>
    <name evidence="1" type="ORF">FOXB_05808</name>
</gene>
<dbReference type="EMBL" id="AFQF01001825">
    <property type="protein sequence ID" value="EGU83673.1"/>
    <property type="molecule type" value="Genomic_DNA"/>
</dbReference>
<evidence type="ECO:0000313" key="1">
    <source>
        <dbReference type="EMBL" id="EGU83673.1"/>
    </source>
</evidence>
<dbReference type="PANTHER" id="PTHR32387:SF0">
    <property type="entry name" value="PROTEIN NO VEIN"/>
    <property type="match status" value="1"/>
</dbReference>
<name>F9FHC9_FUSOF</name>
<dbReference type="InterPro" id="IPR052957">
    <property type="entry name" value="Auxin_embryo_med"/>
</dbReference>
<protein>
    <submittedName>
        <fullName evidence="1">Uncharacterized protein</fullName>
    </submittedName>
</protein>